<feature type="compositionally biased region" description="Pro residues" evidence="1">
    <location>
        <begin position="35"/>
        <end position="47"/>
    </location>
</feature>
<sequence length="175" mass="18715">MSTHRKIELQSPADLTYITALLRTAATQRLNNALPPSPSSTTPPPTPDAYRAKVSSLVDAFVAEVLQGLRTNISINGLDVAPGMDDDDGGDEEAAAEAELIEYEAYDEKLRARVALLVARRDKLVSRISAHRRATAGGAALELSEALGREFEAQDRAWEVMEGGAGVVVEEELGG</sequence>
<evidence type="ECO:0000256" key="1">
    <source>
        <dbReference type="SAM" id="MobiDB-lite"/>
    </source>
</evidence>
<reference evidence="2" key="1">
    <citation type="journal article" date="2020" name="Stud. Mycol.">
        <title>101 Dothideomycetes genomes: a test case for predicting lifestyles and emergence of pathogens.</title>
        <authorList>
            <person name="Haridas S."/>
            <person name="Albert R."/>
            <person name="Binder M."/>
            <person name="Bloem J."/>
            <person name="Labutti K."/>
            <person name="Salamov A."/>
            <person name="Andreopoulos B."/>
            <person name="Baker S."/>
            <person name="Barry K."/>
            <person name="Bills G."/>
            <person name="Bluhm B."/>
            <person name="Cannon C."/>
            <person name="Castanera R."/>
            <person name="Culley D."/>
            <person name="Daum C."/>
            <person name="Ezra D."/>
            <person name="Gonzalez J."/>
            <person name="Henrissat B."/>
            <person name="Kuo A."/>
            <person name="Liang C."/>
            <person name="Lipzen A."/>
            <person name="Lutzoni F."/>
            <person name="Magnuson J."/>
            <person name="Mondo S."/>
            <person name="Nolan M."/>
            <person name="Ohm R."/>
            <person name="Pangilinan J."/>
            <person name="Park H.-J."/>
            <person name="Ramirez L."/>
            <person name="Alfaro M."/>
            <person name="Sun H."/>
            <person name="Tritt A."/>
            <person name="Yoshinaga Y."/>
            <person name="Zwiers L.-H."/>
            <person name="Turgeon B."/>
            <person name="Goodwin S."/>
            <person name="Spatafora J."/>
            <person name="Crous P."/>
            <person name="Grigoriev I."/>
        </authorList>
    </citation>
    <scope>NUCLEOTIDE SEQUENCE</scope>
    <source>
        <strain evidence="2">CBS 109.77</strain>
    </source>
</reference>
<dbReference type="AlphaFoldDB" id="A0A6A6XJE6"/>
<accession>A0A6A6XJE6</accession>
<keyword evidence="3" id="KW-1185">Reference proteome</keyword>
<evidence type="ECO:0000313" key="2">
    <source>
        <dbReference type="EMBL" id="KAF2796569.1"/>
    </source>
</evidence>
<dbReference type="OrthoDB" id="2135762at2759"/>
<protein>
    <recommendedName>
        <fullName evidence="4">Mis14-domain-containing protein</fullName>
    </recommendedName>
</protein>
<evidence type="ECO:0000313" key="3">
    <source>
        <dbReference type="Proteomes" id="UP000799757"/>
    </source>
</evidence>
<name>A0A6A6XJE6_9PLEO</name>
<dbReference type="PANTHER" id="PTHR31749:SF3">
    <property type="entry name" value="KINETOCHORE-ASSOCIATED PROTEIN NSL1 HOMOLOG"/>
    <property type="match status" value="1"/>
</dbReference>
<dbReference type="InterPro" id="IPR013950">
    <property type="entry name" value="Mis14/Nsl1"/>
</dbReference>
<dbReference type="GO" id="GO:0000444">
    <property type="term" value="C:MIS12/MIND type complex"/>
    <property type="evidence" value="ECO:0007669"/>
    <property type="project" value="TreeGrafter"/>
</dbReference>
<dbReference type="EMBL" id="MU001828">
    <property type="protein sequence ID" value="KAF2796569.1"/>
    <property type="molecule type" value="Genomic_DNA"/>
</dbReference>
<dbReference type="GO" id="GO:0000070">
    <property type="term" value="P:mitotic sister chromatid segregation"/>
    <property type="evidence" value="ECO:0007669"/>
    <property type="project" value="InterPro"/>
</dbReference>
<evidence type="ECO:0008006" key="4">
    <source>
        <dbReference type="Google" id="ProtNLM"/>
    </source>
</evidence>
<dbReference type="PANTHER" id="PTHR31749">
    <property type="entry name" value="KINETOCHORE-ASSOCIATED PROTEIN NSL1 HOMOLOG"/>
    <property type="match status" value="1"/>
</dbReference>
<dbReference type="Proteomes" id="UP000799757">
    <property type="component" value="Unassembled WGS sequence"/>
</dbReference>
<gene>
    <name evidence="2" type="ORF">K505DRAFT_373126</name>
</gene>
<proteinExistence type="predicted"/>
<organism evidence="2 3">
    <name type="scientific">Melanomma pulvis-pyrius CBS 109.77</name>
    <dbReference type="NCBI Taxonomy" id="1314802"/>
    <lineage>
        <taxon>Eukaryota</taxon>
        <taxon>Fungi</taxon>
        <taxon>Dikarya</taxon>
        <taxon>Ascomycota</taxon>
        <taxon>Pezizomycotina</taxon>
        <taxon>Dothideomycetes</taxon>
        <taxon>Pleosporomycetidae</taxon>
        <taxon>Pleosporales</taxon>
        <taxon>Melanommataceae</taxon>
        <taxon>Melanomma</taxon>
    </lineage>
</organism>
<feature type="region of interest" description="Disordered" evidence="1">
    <location>
        <begin position="29"/>
        <end position="49"/>
    </location>
</feature>